<dbReference type="AlphaFoldDB" id="A0A4Y2DHV4"/>
<proteinExistence type="predicted"/>
<evidence type="ECO:0000313" key="2">
    <source>
        <dbReference type="EMBL" id="GBM16370.1"/>
    </source>
</evidence>
<name>A0A4Y2DHV4_ARAVE</name>
<gene>
    <name evidence="2" type="ORF">AVEN_100183_1</name>
    <name evidence="3" type="ORF">AVEN_84842_1</name>
</gene>
<keyword evidence="4" id="KW-1185">Reference proteome</keyword>
<dbReference type="Proteomes" id="UP000499080">
    <property type="component" value="Unassembled WGS sequence"/>
</dbReference>
<organism evidence="2 4">
    <name type="scientific">Araneus ventricosus</name>
    <name type="common">Orbweaver spider</name>
    <name type="synonym">Epeira ventricosa</name>
    <dbReference type="NCBI Taxonomy" id="182803"/>
    <lineage>
        <taxon>Eukaryota</taxon>
        <taxon>Metazoa</taxon>
        <taxon>Ecdysozoa</taxon>
        <taxon>Arthropoda</taxon>
        <taxon>Chelicerata</taxon>
        <taxon>Arachnida</taxon>
        <taxon>Araneae</taxon>
        <taxon>Araneomorphae</taxon>
        <taxon>Entelegynae</taxon>
        <taxon>Araneoidea</taxon>
        <taxon>Araneidae</taxon>
        <taxon>Araneus</taxon>
    </lineage>
</organism>
<evidence type="ECO:0000313" key="3">
    <source>
        <dbReference type="EMBL" id="GBM16425.1"/>
    </source>
</evidence>
<accession>A0A4Y2DHV4</accession>
<keyword evidence="1" id="KW-0732">Signal</keyword>
<evidence type="ECO:0000313" key="4">
    <source>
        <dbReference type="Proteomes" id="UP000499080"/>
    </source>
</evidence>
<comment type="caution">
    <text evidence="2">The sequence shown here is derived from an EMBL/GenBank/DDBJ whole genome shotgun (WGS) entry which is preliminary data.</text>
</comment>
<feature type="signal peptide" evidence="1">
    <location>
        <begin position="1"/>
        <end position="17"/>
    </location>
</feature>
<dbReference type="OrthoDB" id="6753017at2759"/>
<reference evidence="2 4" key="1">
    <citation type="journal article" date="2019" name="Sci. Rep.">
        <title>Orb-weaving spider Araneus ventricosus genome elucidates the spidroin gene catalogue.</title>
        <authorList>
            <person name="Kono N."/>
            <person name="Nakamura H."/>
            <person name="Ohtoshi R."/>
            <person name="Moran D.A.P."/>
            <person name="Shinohara A."/>
            <person name="Yoshida Y."/>
            <person name="Fujiwara M."/>
            <person name="Mori M."/>
            <person name="Tomita M."/>
            <person name="Arakawa K."/>
        </authorList>
    </citation>
    <scope>NUCLEOTIDE SEQUENCE [LARGE SCALE GENOMIC DNA]</scope>
</reference>
<feature type="chain" id="PRO_5036129084" evidence="1">
    <location>
        <begin position="18"/>
        <end position="119"/>
    </location>
</feature>
<dbReference type="EMBL" id="BGPR01166843">
    <property type="protein sequence ID" value="GBM16370.1"/>
    <property type="molecule type" value="Genomic_DNA"/>
</dbReference>
<dbReference type="EMBL" id="BGPR01166861">
    <property type="protein sequence ID" value="GBM16425.1"/>
    <property type="molecule type" value="Genomic_DNA"/>
</dbReference>
<sequence length="119" mass="13507">MCMSFLGSIVFMMAGSGLKEVLSTIYVTHSVDKMLIGHAYFRAARGHTLLLIALPKIIFSEMNLSTEDIDAYPNNIHEATPSFSIVEEFRILDDTKKNYQINVSNQKRKVQLRNYGFSI</sequence>
<protein>
    <submittedName>
        <fullName evidence="2">Uncharacterized protein</fullName>
    </submittedName>
</protein>
<evidence type="ECO:0000256" key="1">
    <source>
        <dbReference type="SAM" id="SignalP"/>
    </source>
</evidence>